<sequence length="81" mass="9673">MSQSESFEALASHVREKLQEEPEFYIRTLTLEETFGLVDPWFQDFRRWVADHGQPFYFRMGWQRSDGHQSGHVDFAVSDFK</sequence>
<dbReference type="EMBL" id="JBBUKT010000010">
    <property type="protein sequence ID" value="MEK7953210.1"/>
    <property type="molecule type" value="Genomic_DNA"/>
</dbReference>
<gene>
    <name evidence="1" type="ORF">WKV53_22030</name>
</gene>
<reference evidence="1 2" key="1">
    <citation type="submission" date="2024-04" db="EMBL/GenBank/DDBJ databases">
        <title>Luteolibacter sp. isolated from soil.</title>
        <authorList>
            <person name="An J."/>
        </authorList>
    </citation>
    <scope>NUCLEOTIDE SEQUENCE [LARGE SCALE GENOMIC DNA]</scope>
    <source>
        <strain evidence="1 2">Y139</strain>
    </source>
</reference>
<dbReference type="Proteomes" id="UP001371305">
    <property type="component" value="Unassembled WGS sequence"/>
</dbReference>
<proteinExistence type="predicted"/>
<accession>A0ABU9B0L2</accession>
<keyword evidence="2" id="KW-1185">Reference proteome</keyword>
<name>A0ABU9B0L2_9BACT</name>
<evidence type="ECO:0000313" key="2">
    <source>
        <dbReference type="Proteomes" id="UP001371305"/>
    </source>
</evidence>
<evidence type="ECO:0000313" key="1">
    <source>
        <dbReference type="EMBL" id="MEK7953210.1"/>
    </source>
</evidence>
<protein>
    <submittedName>
        <fullName evidence="1">Uncharacterized protein</fullName>
    </submittedName>
</protein>
<comment type="caution">
    <text evidence="1">The sequence shown here is derived from an EMBL/GenBank/DDBJ whole genome shotgun (WGS) entry which is preliminary data.</text>
</comment>
<dbReference type="RefSeq" id="WP_341406973.1">
    <property type="nucleotide sequence ID" value="NZ_JBBUKT010000010.1"/>
</dbReference>
<organism evidence="1 2">
    <name type="scientific">Luteolibacter soli</name>
    <dbReference type="NCBI Taxonomy" id="3135280"/>
    <lineage>
        <taxon>Bacteria</taxon>
        <taxon>Pseudomonadati</taxon>
        <taxon>Verrucomicrobiota</taxon>
        <taxon>Verrucomicrobiia</taxon>
        <taxon>Verrucomicrobiales</taxon>
        <taxon>Verrucomicrobiaceae</taxon>
        <taxon>Luteolibacter</taxon>
    </lineage>
</organism>